<dbReference type="Proteomes" id="UP000011715">
    <property type="component" value="Unassembled WGS sequence"/>
</dbReference>
<evidence type="ECO:0000313" key="4">
    <source>
        <dbReference type="Proteomes" id="UP000011715"/>
    </source>
</evidence>
<dbReference type="EMBL" id="ADBL01002345">
    <property type="status" value="NOT_ANNOTATED_CDS"/>
    <property type="molecule type" value="Genomic_DNA"/>
</dbReference>
<dbReference type="VEuPathDB" id="FungiDB:MAPG_10501"/>
<evidence type="ECO:0000313" key="2">
    <source>
        <dbReference type="EMBL" id="KLU90649.1"/>
    </source>
</evidence>
<sequence length="149" mass="16246">MEVEAGSARPAAKSARIGWGRNGEPVETMNKATGVEVRSSGARSCQVVLRQSRRQEARCPALEVRLPRERACNFDGRVGGTGVTNAPRWPRTRPGAHSAKHSRNELEGLVAETPPDATVSPRVFIGMFSSQPGWRAEISRPPRSFETGR</sequence>
<reference evidence="2" key="3">
    <citation type="submission" date="2011-03" db="EMBL/GenBank/DDBJ databases">
        <title>Annotation of Magnaporthe poae ATCC 64411.</title>
        <authorList>
            <person name="Ma L.-J."/>
            <person name="Dead R."/>
            <person name="Young S.K."/>
            <person name="Zeng Q."/>
            <person name="Gargeya S."/>
            <person name="Fitzgerald M."/>
            <person name="Haas B."/>
            <person name="Abouelleil A."/>
            <person name="Alvarado L."/>
            <person name="Arachchi H.M."/>
            <person name="Berlin A."/>
            <person name="Brown A."/>
            <person name="Chapman S.B."/>
            <person name="Chen Z."/>
            <person name="Dunbar C."/>
            <person name="Freedman E."/>
            <person name="Gearin G."/>
            <person name="Gellesch M."/>
            <person name="Goldberg J."/>
            <person name="Griggs A."/>
            <person name="Gujja S."/>
            <person name="Heiman D."/>
            <person name="Howarth C."/>
            <person name="Larson L."/>
            <person name="Lui A."/>
            <person name="MacDonald P.J.P."/>
            <person name="Mehta T."/>
            <person name="Montmayeur A."/>
            <person name="Murphy C."/>
            <person name="Neiman D."/>
            <person name="Pearson M."/>
            <person name="Priest M."/>
            <person name="Roberts A."/>
            <person name="Saif S."/>
            <person name="Shea T."/>
            <person name="Shenoy N."/>
            <person name="Sisk P."/>
            <person name="Stolte C."/>
            <person name="Sykes S."/>
            <person name="Yandava C."/>
            <person name="Wortman J."/>
            <person name="Nusbaum C."/>
            <person name="Birren B."/>
        </authorList>
    </citation>
    <scope>NUCLEOTIDE SEQUENCE</scope>
    <source>
        <strain evidence="2">ATCC 64411</strain>
    </source>
</reference>
<evidence type="ECO:0000256" key="1">
    <source>
        <dbReference type="SAM" id="MobiDB-lite"/>
    </source>
</evidence>
<dbReference type="AlphaFoldDB" id="A0A0C4ECR8"/>
<organism evidence="3 4">
    <name type="scientific">Magnaporthiopsis poae (strain ATCC 64411 / 73-15)</name>
    <name type="common">Kentucky bluegrass fungus</name>
    <name type="synonym">Magnaporthe poae</name>
    <dbReference type="NCBI Taxonomy" id="644358"/>
    <lineage>
        <taxon>Eukaryota</taxon>
        <taxon>Fungi</taxon>
        <taxon>Dikarya</taxon>
        <taxon>Ascomycota</taxon>
        <taxon>Pezizomycotina</taxon>
        <taxon>Sordariomycetes</taxon>
        <taxon>Sordariomycetidae</taxon>
        <taxon>Magnaporthales</taxon>
        <taxon>Magnaporthaceae</taxon>
        <taxon>Magnaporthiopsis</taxon>
    </lineage>
</organism>
<feature type="region of interest" description="Disordered" evidence="1">
    <location>
        <begin position="1"/>
        <end position="27"/>
    </location>
</feature>
<accession>A0A0C4ECR8</accession>
<keyword evidence="4" id="KW-1185">Reference proteome</keyword>
<dbReference type="EnsemblFungi" id="MAPG_10501T0">
    <property type="protein sequence ID" value="MAPG_10501T0"/>
    <property type="gene ID" value="MAPG_10501"/>
</dbReference>
<gene>
    <name evidence="2" type="ORF">MAPG_10501</name>
</gene>
<reference evidence="4" key="2">
    <citation type="submission" date="2010-05" db="EMBL/GenBank/DDBJ databases">
        <title>The genome sequence of Magnaporthe poae strain ATCC 64411.</title>
        <authorList>
            <person name="Ma L.-J."/>
            <person name="Dead R."/>
            <person name="Young S."/>
            <person name="Zeng Q."/>
            <person name="Koehrsen M."/>
            <person name="Alvarado L."/>
            <person name="Berlin A."/>
            <person name="Chapman S.B."/>
            <person name="Chen Z."/>
            <person name="Freedman E."/>
            <person name="Gellesch M."/>
            <person name="Goldberg J."/>
            <person name="Griggs A."/>
            <person name="Gujja S."/>
            <person name="Heilman E.R."/>
            <person name="Heiman D."/>
            <person name="Hepburn T."/>
            <person name="Howarth C."/>
            <person name="Jen D."/>
            <person name="Larson L."/>
            <person name="Mehta T."/>
            <person name="Neiman D."/>
            <person name="Pearson M."/>
            <person name="Roberts A."/>
            <person name="Saif S."/>
            <person name="Shea T."/>
            <person name="Shenoy N."/>
            <person name="Sisk P."/>
            <person name="Stolte C."/>
            <person name="Sykes S."/>
            <person name="Walk T."/>
            <person name="White J."/>
            <person name="Yandava C."/>
            <person name="Haas B."/>
            <person name="Nusbaum C."/>
            <person name="Birren B."/>
        </authorList>
    </citation>
    <scope>NUCLEOTIDE SEQUENCE [LARGE SCALE GENOMIC DNA]</scope>
    <source>
        <strain evidence="4">ATCC 64411 / 73-15</strain>
    </source>
</reference>
<dbReference type="EMBL" id="GL876975">
    <property type="protein sequence ID" value="KLU90649.1"/>
    <property type="molecule type" value="Genomic_DNA"/>
</dbReference>
<reference evidence="3" key="5">
    <citation type="submission" date="2015-06" db="UniProtKB">
        <authorList>
            <consortium name="EnsemblFungi"/>
        </authorList>
    </citation>
    <scope>IDENTIFICATION</scope>
    <source>
        <strain evidence="3">ATCC 64411</strain>
    </source>
</reference>
<feature type="region of interest" description="Disordered" evidence="1">
    <location>
        <begin position="75"/>
        <end position="117"/>
    </location>
</feature>
<name>A0A0C4ECR8_MAGP6</name>
<reference evidence="3" key="4">
    <citation type="journal article" date="2015" name="G3 (Bethesda)">
        <title>Genome sequences of three phytopathogenic species of the Magnaporthaceae family of fungi.</title>
        <authorList>
            <person name="Okagaki L.H."/>
            <person name="Nunes C.C."/>
            <person name="Sailsbery J."/>
            <person name="Clay B."/>
            <person name="Brown D."/>
            <person name="John T."/>
            <person name="Oh Y."/>
            <person name="Young N."/>
            <person name="Fitzgerald M."/>
            <person name="Haas B.J."/>
            <person name="Zeng Q."/>
            <person name="Young S."/>
            <person name="Adiconis X."/>
            <person name="Fan L."/>
            <person name="Levin J.Z."/>
            <person name="Mitchell T.K."/>
            <person name="Okubara P.A."/>
            <person name="Farman M.L."/>
            <person name="Kohn L.M."/>
            <person name="Birren B."/>
            <person name="Ma L.-J."/>
            <person name="Dean R.A."/>
        </authorList>
    </citation>
    <scope>NUCLEOTIDE SEQUENCE</scope>
    <source>
        <strain evidence="3">ATCC 64411 / 73-15</strain>
    </source>
</reference>
<reference evidence="2" key="1">
    <citation type="submission" date="2010-05" db="EMBL/GenBank/DDBJ databases">
        <title>The Genome Sequence of Magnaporthe poae strain ATCC 64411.</title>
        <authorList>
            <consortium name="The Broad Institute Genome Sequencing Platform"/>
            <consortium name="Broad Institute Genome Sequencing Center for Infectious Disease"/>
            <person name="Ma L.-J."/>
            <person name="Dead R."/>
            <person name="Young S."/>
            <person name="Zeng Q."/>
            <person name="Koehrsen M."/>
            <person name="Alvarado L."/>
            <person name="Berlin A."/>
            <person name="Chapman S.B."/>
            <person name="Chen Z."/>
            <person name="Freedman E."/>
            <person name="Gellesch M."/>
            <person name="Goldberg J."/>
            <person name="Griggs A."/>
            <person name="Gujja S."/>
            <person name="Heilman E.R."/>
            <person name="Heiman D."/>
            <person name="Hepburn T."/>
            <person name="Howarth C."/>
            <person name="Jen D."/>
            <person name="Larson L."/>
            <person name="Mehta T."/>
            <person name="Neiman D."/>
            <person name="Pearson M."/>
            <person name="Roberts A."/>
            <person name="Saif S."/>
            <person name="Shea T."/>
            <person name="Shenoy N."/>
            <person name="Sisk P."/>
            <person name="Stolte C."/>
            <person name="Sykes S."/>
            <person name="Walk T."/>
            <person name="White J."/>
            <person name="Yandava C."/>
            <person name="Haas B."/>
            <person name="Nusbaum C."/>
            <person name="Birren B."/>
        </authorList>
    </citation>
    <scope>NUCLEOTIDE SEQUENCE</scope>
    <source>
        <strain evidence="2">ATCC 64411</strain>
    </source>
</reference>
<proteinExistence type="predicted"/>
<protein>
    <submittedName>
        <fullName evidence="2 3">Uncharacterized protein</fullName>
    </submittedName>
</protein>
<evidence type="ECO:0000313" key="3">
    <source>
        <dbReference type="EnsemblFungi" id="MAPG_10501T0"/>
    </source>
</evidence>